<evidence type="ECO:0000256" key="4">
    <source>
        <dbReference type="RuleBase" id="RU003718"/>
    </source>
</evidence>
<dbReference type="PROSITE" id="PS00375">
    <property type="entry name" value="UDPGT"/>
    <property type="match status" value="1"/>
</dbReference>
<dbReference type="InterPro" id="IPR035595">
    <property type="entry name" value="UDP_glycos_trans_CS"/>
</dbReference>
<evidence type="ECO:0000259" key="6">
    <source>
        <dbReference type="Pfam" id="PF26168"/>
    </source>
</evidence>
<comment type="similarity">
    <text evidence="1 4">Belongs to the UDP-glycosyltransferase family.</text>
</comment>
<proteinExistence type="inferred from homology"/>
<sequence length="456" mass="51852">MSTVVQDAVSYTNVETYMFTCCSAFTSFWYNWESTGRPSLDGELQSILKELPSNEDCMSTDGLQFILSIDVSYKRFSSGMILDSCRVIEGKYIDLLEQEEARDHQKLWALGPFNPVAITRDSSPNRHKLFDWLDKQASNSVLYVSFGTTTSISNEQIQELAMGLEQSEQRFIWVLRDADKGDIFDGEVRKIELPKGFEERVGENGLVVVDWVPQPEILGHPATGGFMSHCGWNSSTESITMGVPVAAWPMHSDQPRNAMLITKVLNIGIYVRDWTRREELISSTVVEEAVRKLMASEEGEEMRKRAAELGGRVRRSVEDGGVRRIDSPPPRTLLPYRLPRRRFTPQDIPFKSRPSSNRSHRRIVPQSLHNRLQSPSSFLIGFTSILPSIVAFRASFDRRIVPQSLHNRLQSPSIAFVVSNRLHIYTTFNRRFQVLGSEPGSASVFQDHSRKHNVCY</sequence>
<evidence type="ECO:0000313" key="7">
    <source>
        <dbReference type="EMBL" id="KVI05013.1"/>
    </source>
</evidence>
<evidence type="ECO:0000256" key="2">
    <source>
        <dbReference type="ARBA" id="ARBA00022676"/>
    </source>
</evidence>
<evidence type="ECO:0000256" key="5">
    <source>
        <dbReference type="RuleBase" id="RU362057"/>
    </source>
</evidence>
<dbReference type="PANTHER" id="PTHR48044">
    <property type="entry name" value="GLYCOSYLTRANSFERASE"/>
    <property type="match status" value="1"/>
</dbReference>
<accession>A0A124SG19</accession>
<comment type="caution">
    <text evidence="7">The sequence shown here is derived from an EMBL/GenBank/DDBJ whole genome shotgun (WGS) entry which is preliminary data.</text>
</comment>
<dbReference type="EC" id="2.4.1.-" evidence="5"/>
<dbReference type="InterPro" id="IPR058980">
    <property type="entry name" value="Glyco_transf_N"/>
</dbReference>
<dbReference type="STRING" id="59895.A0A124SG19"/>
<reference evidence="7 8" key="1">
    <citation type="journal article" date="2016" name="Sci. Rep.">
        <title>The genome sequence of the outbreeding globe artichoke constructed de novo incorporating a phase-aware low-pass sequencing strategy of F1 progeny.</title>
        <authorList>
            <person name="Scaglione D."/>
            <person name="Reyes-Chin-Wo S."/>
            <person name="Acquadro A."/>
            <person name="Froenicke L."/>
            <person name="Portis E."/>
            <person name="Beitel C."/>
            <person name="Tirone M."/>
            <person name="Mauro R."/>
            <person name="Lo Monaco A."/>
            <person name="Mauromicale G."/>
            <person name="Faccioli P."/>
            <person name="Cattivelli L."/>
            <person name="Rieseberg L."/>
            <person name="Michelmore R."/>
            <person name="Lanteri S."/>
        </authorList>
    </citation>
    <scope>NUCLEOTIDE SEQUENCE [LARGE SCALE GENOMIC DNA]</scope>
    <source>
        <strain evidence="7">2C</strain>
    </source>
</reference>
<name>A0A124SG19_CYNCS</name>
<evidence type="ECO:0000256" key="1">
    <source>
        <dbReference type="ARBA" id="ARBA00009995"/>
    </source>
</evidence>
<dbReference type="Proteomes" id="UP000243975">
    <property type="component" value="Unassembled WGS sequence"/>
</dbReference>
<dbReference type="GO" id="GO:0016138">
    <property type="term" value="P:glycoside biosynthetic process"/>
    <property type="evidence" value="ECO:0007669"/>
    <property type="project" value="UniProtKB-ARBA"/>
</dbReference>
<dbReference type="InterPro" id="IPR002213">
    <property type="entry name" value="UDP_glucos_trans"/>
</dbReference>
<protein>
    <recommendedName>
        <fullName evidence="5">Glycosyltransferase</fullName>
        <ecNumber evidence="5">2.4.1.-</ecNumber>
    </recommendedName>
</protein>
<dbReference type="Pfam" id="PF26168">
    <property type="entry name" value="Glyco_transf_N"/>
    <property type="match status" value="1"/>
</dbReference>
<dbReference type="FunFam" id="3.40.50.2000:FF:000060">
    <property type="entry name" value="Glycosyltransferase"/>
    <property type="match status" value="1"/>
</dbReference>
<organism evidence="7 8">
    <name type="scientific">Cynara cardunculus var. scolymus</name>
    <name type="common">Globe artichoke</name>
    <name type="synonym">Cynara scolymus</name>
    <dbReference type="NCBI Taxonomy" id="59895"/>
    <lineage>
        <taxon>Eukaryota</taxon>
        <taxon>Viridiplantae</taxon>
        <taxon>Streptophyta</taxon>
        <taxon>Embryophyta</taxon>
        <taxon>Tracheophyta</taxon>
        <taxon>Spermatophyta</taxon>
        <taxon>Magnoliopsida</taxon>
        <taxon>eudicotyledons</taxon>
        <taxon>Gunneridae</taxon>
        <taxon>Pentapetalae</taxon>
        <taxon>asterids</taxon>
        <taxon>campanulids</taxon>
        <taxon>Asterales</taxon>
        <taxon>Asteraceae</taxon>
        <taxon>Carduoideae</taxon>
        <taxon>Cardueae</taxon>
        <taxon>Carduinae</taxon>
        <taxon>Cynara</taxon>
    </lineage>
</organism>
<dbReference type="GO" id="GO:0008194">
    <property type="term" value="F:UDP-glycosyltransferase activity"/>
    <property type="evidence" value="ECO:0007669"/>
    <property type="project" value="InterPro"/>
</dbReference>
<dbReference type="PANTHER" id="PTHR48044:SF70">
    <property type="entry name" value="GLYCOSYLTRANSFERASE"/>
    <property type="match status" value="1"/>
</dbReference>
<evidence type="ECO:0000256" key="3">
    <source>
        <dbReference type="ARBA" id="ARBA00022679"/>
    </source>
</evidence>
<dbReference type="CDD" id="cd03784">
    <property type="entry name" value="GT1_Gtf-like"/>
    <property type="match status" value="1"/>
</dbReference>
<dbReference type="Gene3D" id="3.40.50.2000">
    <property type="entry name" value="Glycogen Phosphorylase B"/>
    <property type="match status" value="2"/>
</dbReference>
<dbReference type="Pfam" id="PF00201">
    <property type="entry name" value="UDPGT"/>
    <property type="match status" value="1"/>
</dbReference>
<dbReference type="EMBL" id="LEKV01001891">
    <property type="protein sequence ID" value="KVI05013.1"/>
    <property type="molecule type" value="Genomic_DNA"/>
</dbReference>
<keyword evidence="3 4" id="KW-0808">Transferase</keyword>
<gene>
    <name evidence="7" type="ORF">Ccrd_016652</name>
</gene>
<keyword evidence="2 4" id="KW-0328">Glycosyltransferase</keyword>
<dbReference type="AlphaFoldDB" id="A0A124SG19"/>
<dbReference type="SUPFAM" id="SSF53756">
    <property type="entry name" value="UDP-Glycosyltransferase/glycogen phosphorylase"/>
    <property type="match status" value="1"/>
</dbReference>
<dbReference type="Gramene" id="KVI05013">
    <property type="protein sequence ID" value="KVI05013"/>
    <property type="gene ID" value="Ccrd_016652"/>
</dbReference>
<keyword evidence="8" id="KW-1185">Reference proteome</keyword>
<dbReference type="OMA" id="WEKHADI"/>
<feature type="domain" description="Glycosyltransferase N-terminal" evidence="6">
    <location>
        <begin position="2"/>
        <end position="115"/>
    </location>
</feature>
<evidence type="ECO:0000313" key="8">
    <source>
        <dbReference type="Proteomes" id="UP000243975"/>
    </source>
</evidence>